<keyword evidence="2" id="KW-1185">Reference proteome</keyword>
<accession>A0ABY1HK19</accession>
<protein>
    <submittedName>
        <fullName evidence="1">Uncharacterized protein</fullName>
    </submittedName>
</protein>
<comment type="caution">
    <text evidence="1">The sequence shown here is derived from an EMBL/GenBank/DDBJ whole genome shotgun (WGS) entry which is preliminary data.</text>
</comment>
<reference evidence="1 2" key="1">
    <citation type="submission" date="2016-11" db="EMBL/GenBank/DDBJ databases">
        <authorList>
            <person name="Klemetsen T."/>
        </authorList>
    </citation>
    <scope>NUCLEOTIDE SEQUENCE [LARGE SCALE GENOMIC DNA]</scope>
    <source>
        <strain evidence="1">MT 2528</strain>
    </source>
</reference>
<proteinExistence type="predicted"/>
<dbReference type="EMBL" id="FPLJ01000144">
    <property type="protein sequence ID" value="SGZ03539.1"/>
    <property type="molecule type" value="Genomic_DNA"/>
</dbReference>
<feature type="non-terminal residue" evidence="1">
    <location>
        <position position="43"/>
    </location>
</feature>
<evidence type="ECO:0000313" key="1">
    <source>
        <dbReference type="EMBL" id="SGZ03539.1"/>
    </source>
</evidence>
<name>A0ABY1HK19_9GAMM</name>
<sequence length="43" mass="4814">MLVSERVINGMERRGYSQTKGAALLNDVVVVELRHPFPSTKTL</sequence>
<gene>
    <name evidence="1" type="ORF">MT2528_4617</name>
</gene>
<dbReference type="Proteomes" id="UP000182660">
    <property type="component" value="Unassembled WGS sequence"/>
</dbReference>
<organism evidence="1 2">
    <name type="scientific">Moritella viscosa</name>
    <dbReference type="NCBI Taxonomy" id="80854"/>
    <lineage>
        <taxon>Bacteria</taxon>
        <taxon>Pseudomonadati</taxon>
        <taxon>Pseudomonadota</taxon>
        <taxon>Gammaproteobacteria</taxon>
        <taxon>Alteromonadales</taxon>
        <taxon>Moritellaceae</taxon>
        <taxon>Moritella</taxon>
    </lineage>
</organism>
<evidence type="ECO:0000313" key="2">
    <source>
        <dbReference type="Proteomes" id="UP000182660"/>
    </source>
</evidence>